<dbReference type="AlphaFoldDB" id="S4PG28"/>
<sequence>MYVCLSPPQYENLQCQKCKIALIDLVHTSTSLFCLRSVIQKNRSIEYTTSSERTLGPFYFVLNVIERPTDVCGPPQEIAKRGFLFTCILFIIAYVYV</sequence>
<evidence type="ECO:0000313" key="1">
    <source>
        <dbReference type="EMBL" id="JAA88758.1"/>
    </source>
</evidence>
<protein>
    <submittedName>
        <fullName evidence="1">Uncharacterized protein</fullName>
    </submittedName>
</protein>
<name>S4PG28_9NEOP</name>
<accession>S4PG28</accession>
<proteinExistence type="predicted"/>
<organism evidence="1">
    <name type="scientific">Pararge aegeria</name>
    <name type="common">speckled wood butterfly</name>
    <dbReference type="NCBI Taxonomy" id="116150"/>
    <lineage>
        <taxon>Eukaryota</taxon>
        <taxon>Metazoa</taxon>
        <taxon>Ecdysozoa</taxon>
        <taxon>Arthropoda</taxon>
        <taxon>Hexapoda</taxon>
        <taxon>Insecta</taxon>
        <taxon>Pterygota</taxon>
        <taxon>Neoptera</taxon>
        <taxon>Endopterygota</taxon>
        <taxon>Lepidoptera</taxon>
        <taxon>Glossata</taxon>
        <taxon>Ditrysia</taxon>
        <taxon>Papilionoidea</taxon>
        <taxon>Nymphalidae</taxon>
        <taxon>Satyrinae</taxon>
        <taxon>Satyrini</taxon>
        <taxon>Parargina</taxon>
        <taxon>Pararge</taxon>
    </lineage>
</organism>
<reference evidence="1" key="1">
    <citation type="journal article" date="2013" name="BMC Genomics">
        <title>Unscrambling butterfly oogenesis.</title>
        <authorList>
            <person name="Carter J.M."/>
            <person name="Baker S.C."/>
            <person name="Pink R."/>
            <person name="Carter D.R."/>
            <person name="Collins A."/>
            <person name="Tomlin J."/>
            <person name="Gibbs M."/>
            <person name="Breuker C.J."/>
        </authorList>
    </citation>
    <scope>NUCLEOTIDE SEQUENCE</scope>
    <source>
        <tissue evidence="1">Ovary</tissue>
    </source>
</reference>
<reference evidence="1" key="2">
    <citation type="submission" date="2013-05" db="EMBL/GenBank/DDBJ databases">
        <authorList>
            <person name="Carter J.-M."/>
            <person name="Baker S.C."/>
            <person name="Pink R."/>
            <person name="Carter D.R.F."/>
            <person name="Collins A."/>
            <person name="Tomlin J."/>
            <person name="Gibbs M."/>
            <person name="Breuker C.J."/>
        </authorList>
    </citation>
    <scope>NUCLEOTIDE SEQUENCE</scope>
    <source>
        <tissue evidence="1">Ovary</tissue>
    </source>
</reference>
<dbReference type="EMBL" id="GAIX01003802">
    <property type="protein sequence ID" value="JAA88758.1"/>
    <property type="molecule type" value="Transcribed_RNA"/>
</dbReference>